<dbReference type="Proteomes" id="UP000316639">
    <property type="component" value="Unassembled WGS sequence"/>
</dbReference>
<keyword evidence="3" id="KW-1185">Reference proteome</keyword>
<keyword evidence="1" id="KW-1133">Transmembrane helix</keyword>
<dbReference type="EMBL" id="VOBR01000015">
    <property type="protein sequence ID" value="TWP49549.1"/>
    <property type="molecule type" value="Genomic_DNA"/>
</dbReference>
<feature type="transmembrane region" description="Helical" evidence="1">
    <location>
        <begin position="108"/>
        <end position="131"/>
    </location>
</feature>
<feature type="transmembrane region" description="Helical" evidence="1">
    <location>
        <begin position="40"/>
        <end position="65"/>
    </location>
</feature>
<evidence type="ECO:0000313" key="3">
    <source>
        <dbReference type="Proteomes" id="UP000316639"/>
    </source>
</evidence>
<evidence type="ECO:0000313" key="2">
    <source>
        <dbReference type="EMBL" id="TWP49549.1"/>
    </source>
</evidence>
<dbReference type="RefSeq" id="WP_146354496.1">
    <property type="nucleotide sequence ID" value="NZ_VOBR01000015.1"/>
</dbReference>
<evidence type="ECO:0008006" key="4">
    <source>
        <dbReference type="Google" id="ProtNLM"/>
    </source>
</evidence>
<keyword evidence="1" id="KW-0812">Transmembrane</keyword>
<accession>A0A563EQH5</accession>
<keyword evidence="1" id="KW-0472">Membrane</keyword>
<comment type="caution">
    <text evidence="2">The sequence shown here is derived from an EMBL/GenBank/DDBJ whole genome shotgun (WGS) entry which is preliminary data.</text>
</comment>
<organism evidence="2 3">
    <name type="scientific">Lentzea tibetensis</name>
    <dbReference type="NCBI Taxonomy" id="2591470"/>
    <lineage>
        <taxon>Bacteria</taxon>
        <taxon>Bacillati</taxon>
        <taxon>Actinomycetota</taxon>
        <taxon>Actinomycetes</taxon>
        <taxon>Pseudonocardiales</taxon>
        <taxon>Pseudonocardiaceae</taxon>
        <taxon>Lentzea</taxon>
    </lineage>
</organism>
<feature type="transmembrane region" description="Helical" evidence="1">
    <location>
        <begin position="77"/>
        <end position="102"/>
    </location>
</feature>
<feature type="transmembrane region" description="Helical" evidence="1">
    <location>
        <begin position="9"/>
        <end position="28"/>
    </location>
</feature>
<protein>
    <recommendedName>
        <fullName evidence="4">DUF2178 domain-containing protein</fullName>
    </recommendedName>
</protein>
<dbReference type="OrthoDB" id="4559359at2"/>
<sequence length="138" mass="15314">MAFEQKRTWIATVLAVLTYAVYLMVILGRAQNTALASVSYVAPMLWTLGAGILVTIVLSIALAIFFKDEKDQRDREIYRFGEYVGHAFVVIGAVAALGMAMAEFDHFWIANAIYLAFFLSALVGGVAKLVAYHRGFQW</sequence>
<dbReference type="AlphaFoldDB" id="A0A563EQH5"/>
<name>A0A563EQH5_9PSEU</name>
<reference evidence="2 3" key="1">
    <citation type="submission" date="2019-07" db="EMBL/GenBank/DDBJ databases">
        <title>Lentzea xizangensis sp. nov., isolated from Qinghai-Tibetan Plateau Soils.</title>
        <authorList>
            <person name="Huang J."/>
        </authorList>
    </citation>
    <scope>NUCLEOTIDE SEQUENCE [LARGE SCALE GENOMIC DNA]</scope>
    <source>
        <strain evidence="2 3">FXJ1.1311</strain>
    </source>
</reference>
<proteinExistence type="predicted"/>
<gene>
    <name evidence="2" type="ORF">FKR81_23725</name>
</gene>
<evidence type="ECO:0000256" key="1">
    <source>
        <dbReference type="SAM" id="Phobius"/>
    </source>
</evidence>